<organism evidence="3 4">
    <name type="scientific">Paramecium octaurelia</name>
    <dbReference type="NCBI Taxonomy" id="43137"/>
    <lineage>
        <taxon>Eukaryota</taxon>
        <taxon>Sar</taxon>
        <taxon>Alveolata</taxon>
        <taxon>Ciliophora</taxon>
        <taxon>Intramacronucleata</taxon>
        <taxon>Oligohymenophorea</taxon>
        <taxon>Peniculida</taxon>
        <taxon>Parameciidae</taxon>
        <taxon>Paramecium</taxon>
    </lineage>
</organism>
<evidence type="ECO:0000313" key="3">
    <source>
        <dbReference type="EMBL" id="CAD8169732.1"/>
    </source>
</evidence>
<dbReference type="PANTHER" id="PTHR47102:SF2">
    <property type="entry name" value="PROTEIN BNI1"/>
    <property type="match status" value="1"/>
</dbReference>
<reference evidence="3" key="1">
    <citation type="submission" date="2021-01" db="EMBL/GenBank/DDBJ databases">
        <authorList>
            <consortium name="Genoscope - CEA"/>
            <person name="William W."/>
        </authorList>
    </citation>
    <scope>NUCLEOTIDE SEQUENCE</scope>
</reference>
<sequence>MFQSDIEFLEMYHLQSKDQALSSLVKGSQEYIYYTLLKALNEQQSNLNDDQKTLLKNLKPHSDNLKNIEFRSLILEFDSLCKEEDTKENEIKRQKLMQIINDKFLYLKFNNQGNKLHEFQNEQSSQREAQSGTRQYKTKLDETNVSLNKYLEKAYQIENLNKFSVYALRQLQFEQILKCSDNWIYEYLNTLASSKALEGLDFVIPLFYRLIKGQFQLGSIFTAMSLQQMEELQKVYEDLQNNLDFIKNYYAKRFDSKNVYDTDALKQKEHLLEVQNWQKTLPNQFQFESLVFINLLSLNDKQSNYDIHLFISYLQTPLKEYPGINYNLRDSLGTMKFLFNPIPLPVEHDQIIYKHLEYMIKNELDLEQIQNYFEKDYLNKTKALLYLQLGKDLTNINSILTENEVIKLQNEKYIEFHQQTKLKQFQHGESVKLCIFLKNIPSLSIKLFQIDTLNYYLQDESQSFLNLNLKGLIPKNEMLFDYSKDFKPTQKIEKEIEFPEISQQNRGIFIIEFYGNGIVSRALIQKGNIQLRQKKKVSSGHCFEILNENLEVCCSNTTGLWLDKQFYKIDQERKEILIPFGTTTQNHKVIITHEGFANLQRIQIEQESYDLKCRGVISEESMIIGNQAKVLLFPKLFGNQNSISLKLLKNLIILVTIYNEEMNPTVFTFDNVKFEDRKPFEMDIPISKFKQIRVQVTAQIQSMLNKSIIDLKDFISIVIEEEFDTEYYNNQYLQYTEDEGYSIYVLGKAGEPKINVKLELTFLIQHFQKFTEVFQTNKNGRVHLGQLKNVTLINSKPLEPQAINQNPRSWIISNLDTQNIPNQLNVLAGQKITIPISIEKEYILLYKIHKNQIIDYFSQAFVLEKNQLSFTLTEPGNYELQLMVDNNPKLIQIEIFKGKLKKDIDGFISNNKLILDQQLNHLISIQNLKKTQEESGVMITGSICSNRPVILFALVETFYKQSKILIQQMKNILQSEKKEEFQMFQKQVEVISNIKISEEERYVENRKKQETFIGNTLEKPQLLLKRQCIRECVNEKEQLNNEKGNSPNNQFLPCSDLRMQNKDYKEEALNMISIFCKLDFLKFPGKLITIELNGSYDDEEGKEFSFQVPNSYSQITLFAINNYNYALQKVSLTQCGISTRSLEHQTNLNKDKCYSISRNSKAFKKGECIYINDVTATQIKIIDSLEKVYRELISLNNNGKKLRVKDLQNWEFLIKWNLKTLEQKHQLYNEYQSDELNLFLFFKDSPYFEVYVQNYIRCKIEKNVVDHFLCQNDAELERYLSIYTFNSLNTIEQILLLIYYQEIKPNKALSQNIYSYLQQNHDILPFDENLAQRLFDTILTSQEAKEMRNNNNNSNNPFQPSTLGEMNLNRPPPPPPPPSHLYPNSSTGFGFGGSMPPPPPPPGGCPPPAGCPPPPNPFSTSTTTTNKPLIGFITSKNTVEDKIGLLQQLRFRNVSLGRKAKDFSDDSSDDEHYNEQRNQYIQNYKNVEKTKEFGERHSYYYKDQIVPIKLNKLFIELAKYSMNEGILNKSSFITPEIIHYNTFSEFVFILSILDLPFQNVKQQYYQFQEIGMQIVSESNLIYYSKEIKEVDIQLRNDILITQLFFDEQNKKKEFLSSQEFLTNHIYGSLIIVSNFSNDDINAQIFVEIPNGGIPIISSFYSKSITISCNSLSTTRYAFYWYFPKIGTFSIHPACLTILDKVVARATTQDFNVVNFKANPNLEVIEDILGTGNKTNIIKFLENKNIFDEKVFKSYQIAHLYEDKDFYLKVLNIYRAKKFQDSQILNYAVYHADFEGLQEFFQQKHIMDKFNSIKYFKSSLFEISNIKMLEYYPLITKRIHKLKQDEQGILNVELRKQYKDYLQYLIEKPIHSIQDKLGFSYYLILQERITEAIKVMNSIQLPINANNSELQYDYFLAYFDFYVGYPNFQQARRICEKYLNYPVIYWRNLFYEMANLLAEFDGDDDLKEVGLDINQNQQSKQLALKEETLSCEIQGTRIILTYSNLNQATIMFYNFNQEVVFSIDPFQLNQRKDFSIIQSNHEINLKLENEKEGIIYMKVIDIPFHIQKDNLFIQVNGIHKKCFQSYSSNRLVVNIMENCGQLKVCDQNGKYLSKVYVKVYVQQKTGECYFYKDGYTDLRGRFDYASQNSEEFSQAQAFAIFISDEQHGSAVKEVKTPSILGKYEGDVKLVSTLWQKKVEYQKVYKNFR</sequence>
<protein>
    <submittedName>
        <fullName evidence="3">Uncharacterized protein</fullName>
    </submittedName>
</protein>
<evidence type="ECO:0000313" key="4">
    <source>
        <dbReference type="Proteomes" id="UP000683925"/>
    </source>
</evidence>
<comment type="caution">
    <text evidence="3">The sequence shown here is derived from an EMBL/GenBank/DDBJ whole genome shotgun (WGS) entry which is preliminary data.</text>
</comment>
<feature type="region of interest" description="Disordered" evidence="2">
    <location>
        <begin position="1347"/>
        <end position="1425"/>
    </location>
</feature>
<dbReference type="OrthoDB" id="17798at2759"/>
<feature type="coiled-coil region" evidence="1">
    <location>
        <begin position="222"/>
        <end position="249"/>
    </location>
</feature>
<proteinExistence type="predicted"/>
<feature type="compositionally biased region" description="Pro residues" evidence="2">
    <location>
        <begin position="1395"/>
        <end position="1417"/>
    </location>
</feature>
<feature type="compositionally biased region" description="Pro residues" evidence="2">
    <location>
        <begin position="1370"/>
        <end position="1380"/>
    </location>
</feature>
<evidence type="ECO:0000256" key="2">
    <source>
        <dbReference type="SAM" id="MobiDB-lite"/>
    </source>
</evidence>
<keyword evidence="1" id="KW-0175">Coiled coil</keyword>
<dbReference type="Proteomes" id="UP000683925">
    <property type="component" value="Unassembled WGS sequence"/>
</dbReference>
<dbReference type="InterPro" id="IPR051661">
    <property type="entry name" value="Actin_filament_regulator"/>
</dbReference>
<name>A0A8S1V1A6_PAROT</name>
<evidence type="ECO:0000256" key="1">
    <source>
        <dbReference type="SAM" id="Coils"/>
    </source>
</evidence>
<gene>
    <name evidence="3" type="ORF">POCTA_138.1.T0540097</name>
</gene>
<keyword evidence="4" id="KW-1185">Reference proteome</keyword>
<dbReference type="OMA" id="MISIFCK"/>
<accession>A0A8S1V1A6</accession>
<dbReference type="EMBL" id="CAJJDP010000054">
    <property type="protein sequence ID" value="CAD8169732.1"/>
    <property type="molecule type" value="Genomic_DNA"/>
</dbReference>
<dbReference type="PANTHER" id="PTHR47102">
    <property type="entry name" value="PROTEIN BNI1"/>
    <property type="match status" value="1"/>
</dbReference>